<dbReference type="InterPro" id="IPR009370">
    <property type="entry name" value="YutD-like"/>
</dbReference>
<name>A0ABW3HUH3_9BACL</name>
<reference evidence="3" key="1">
    <citation type="journal article" date="2019" name="Int. J. Syst. Evol. Microbiol.">
        <title>The Global Catalogue of Microorganisms (GCM) 10K type strain sequencing project: providing services to taxonomists for standard genome sequencing and annotation.</title>
        <authorList>
            <consortium name="The Broad Institute Genomics Platform"/>
            <consortium name="The Broad Institute Genome Sequencing Center for Infectious Disease"/>
            <person name="Wu L."/>
            <person name="Ma J."/>
        </authorList>
    </citation>
    <scope>NUCLEOTIDE SEQUENCE [LARGE SCALE GENOMIC DNA]</scope>
    <source>
        <strain evidence="3">CCUG 59129</strain>
    </source>
</reference>
<evidence type="ECO:0000313" key="2">
    <source>
        <dbReference type="EMBL" id="MFD0961182.1"/>
    </source>
</evidence>
<feature type="compositionally biased region" description="Low complexity" evidence="1">
    <location>
        <begin position="209"/>
        <end position="221"/>
    </location>
</feature>
<evidence type="ECO:0000313" key="3">
    <source>
        <dbReference type="Proteomes" id="UP001596989"/>
    </source>
</evidence>
<dbReference type="InterPro" id="IPR038141">
    <property type="entry name" value="YutD-like_sf"/>
</dbReference>
<feature type="compositionally biased region" description="Basic and acidic residues" evidence="1">
    <location>
        <begin position="175"/>
        <end position="204"/>
    </location>
</feature>
<protein>
    <submittedName>
        <fullName evidence="2">YutD-like domain-containing protein</fullName>
    </submittedName>
</protein>
<dbReference type="EMBL" id="JBHTJZ010000033">
    <property type="protein sequence ID" value="MFD0961182.1"/>
    <property type="molecule type" value="Genomic_DNA"/>
</dbReference>
<comment type="caution">
    <text evidence="2">The sequence shown here is derived from an EMBL/GenBank/DDBJ whole genome shotgun (WGS) entry which is preliminary data.</text>
</comment>
<keyword evidence="3" id="KW-1185">Reference proteome</keyword>
<organism evidence="2 3">
    <name type="scientific">Paenibacillus chungangensis</name>
    <dbReference type="NCBI Taxonomy" id="696535"/>
    <lineage>
        <taxon>Bacteria</taxon>
        <taxon>Bacillati</taxon>
        <taxon>Bacillota</taxon>
        <taxon>Bacilli</taxon>
        <taxon>Bacillales</taxon>
        <taxon>Paenibacillaceae</taxon>
        <taxon>Paenibacillus</taxon>
    </lineage>
</organism>
<proteinExistence type="predicted"/>
<feature type="region of interest" description="Disordered" evidence="1">
    <location>
        <begin position="126"/>
        <end position="230"/>
    </location>
</feature>
<sequence>MALIHIGGKSYELVHENRDGWNAEAFRNRYSEVLEKYDYIIGDWGYNQLRLKGFFQDGNGKATKDSTFSYASDYINEYCNFGCAYFVLEKKSGGRIEPGDENLDLLEEPVRHSGAASREAVVDVKAQSGGQTVAQSGAQQAQATSTPAGKRSGEQPGDEAPPTRDNHGGGRRQRQRSDGQEKRQEGQARRRDNRRGGKYHDQKNKKSVKTAANEAAATSENGRNKNSGRS</sequence>
<dbReference type="Pfam" id="PF06265">
    <property type="entry name" value="YutD-like"/>
    <property type="match status" value="1"/>
</dbReference>
<evidence type="ECO:0000256" key="1">
    <source>
        <dbReference type="SAM" id="MobiDB-lite"/>
    </source>
</evidence>
<gene>
    <name evidence="2" type="ORF">ACFQ2I_17675</name>
</gene>
<feature type="compositionally biased region" description="Low complexity" evidence="1">
    <location>
        <begin position="126"/>
        <end position="149"/>
    </location>
</feature>
<dbReference type="RefSeq" id="WP_377566501.1">
    <property type="nucleotide sequence ID" value="NZ_JBHTJZ010000033.1"/>
</dbReference>
<dbReference type="Proteomes" id="UP001596989">
    <property type="component" value="Unassembled WGS sequence"/>
</dbReference>
<accession>A0ABW3HUH3</accession>
<dbReference type="Gene3D" id="3.50.4.20">
    <property type="match status" value="1"/>
</dbReference>